<dbReference type="SMART" id="SM00382">
    <property type="entry name" value="AAA"/>
    <property type="match status" value="1"/>
</dbReference>
<dbReference type="Proteomes" id="UP000245125">
    <property type="component" value="Unassembled WGS sequence"/>
</dbReference>
<dbReference type="OrthoDB" id="9802264at2"/>
<reference evidence="6" key="1">
    <citation type="submission" date="2018-03" db="EMBL/GenBank/DDBJ databases">
        <authorList>
            <person name="Zecchin S."/>
        </authorList>
    </citation>
    <scope>NUCLEOTIDE SEQUENCE [LARGE SCALE GENOMIC DNA]</scope>
</reference>
<evidence type="ECO:0000313" key="6">
    <source>
        <dbReference type="Proteomes" id="UP000245125"/>
    </source>
</evidence>
<dbReference type="PANTHER" id="PTHR43023">
    <property type="entry name" value="PROTEIN TRIGALACTOSYLDIACYLGLYCEROL 3, CHLOROPLASTIC"/>
    <property type="match status" value="1"/>
</dbReference>
<evidence type="ECO:0000256" key="1">
    <source>
        <dbReference type="ARBA" id="ARBA00022448"/>
    </source>
</evidence>
<keyword evidence="1" id="KW-0813">Transport</keyword>
<dbReference type="PROSITE" id="PS00211">
    <property type="entry name" value="ABC_TRANSPORTER_1"/>
    <property type="match status" value="1"/>
</dbReference>
<proteinExistence type="predicted"/>
<evidence type="ECO:0000256" key="3">
    <source>
        <dbReference type="ARBA" id="ARBA00022840"/>
    </source>
</evidence>
<dbReference type="SUPFAM" id="SSF52540">
    <property type="entry name" value="P-loop containing nucleoside triphosphate hydrolases"/>
    <property type="match status" value="1"/>
</dbReference>
<dbReference type="EMBL" id="OUUY01000002">
    <property type="protein sequence ID" value="SPP99593.1"/>
    <property type="molecule type" value="Genomic_DNA"/>
</dbReference>
<dbReference type="Pfam" id="PF00005">
    <property type="entry name" value="ABC_tran"/>
    <property type="match status" value="1"/>
</dbReference>
<dbReference type="InterPro" id="IPR027417">
    <property type="entry name" value="P-loop_NTPase"/>
</dbReference>
<accession>A0A2U3QDU4</accession>
<dbReference type="GO" id="GO:0005524">
    <property type="term" value="F:ATP binding"/>
    <property type="evidence" value="ECO:0007669"/>
    <property type="project" value="UniProtKB-KW"/>
</dbReference>
<keyword evidence="3 5" id="KW-0067">ATP-binding</keyword>
<dbReference type="PROSITE" id="PS50893">
    <property type="entry name" value="ABC_TRANSPORTER_2"/>
    <property type="match status" value="1"/>
</dbReference>
<dbReference type="AlphaFoldDB" id="A0A2U3QDU4"/>
<gene>
    <name evidence="5" type="ORF">NBG4_100033</name>
</gene>
<feature type="domain" description="ABC transporter" evidence="4">
    <location>
        <begin position="2"/>
        <end position="238"/>
    </location>
</feature>
<keyword evidence="2" id="KW-0547">Nucleotide-binding</keyword>
<dbReference type="InterPro" id="IPR003593">
    <property type="entry name" value="AAA+_ATPase"/>
</dbReference>
<dbReference type="PANTHER" id="PTHR43023:SF6">
    <property type="entry name" value="INTERMEMBRANE PHOSPHOLIPID TRANSPORT SYSTEM ATP-BINDING PROTEIN MLAF"/>
    <property type="match status" value="1"/>
</dbReference>
<evidence type="ECO:0000313" key="5">
    <source>
        <dbReference type="EMBL" id="SPP99593.1"/>
    </source>
</evidence>
<protein>
    <submittedName>
        <fullName evidence="5">ABC transporter, ATP-binding protein</fullName>
    </submittedName>
</protein>
<organism evidence="5 6">
    <name type="scientific">Candidatus Sulfobium mesophilum</name>
    <dbReference type="NCBI Taxonomy" id="2016548"/>
    <lineage>
        <taxon>Bacteria</taxon>
        <taxon>Pseudomonadati</taxon>
        <taxon>Nitrospirota</taxon>
        <taxon>Nitrospiria</taxon>
        <taxon>Nitrospirales</taxon>
        <taxon>Nitrospiraceae</taxon>
        <taxon>Candidatus Sulfobium</taxon>
    </lineage>
</organism>
<dbReference type="CDD" id="cd03261">
    <property type="entry name" value="ABC_Org_Solvent_Resistant"/>
    <property type="match status" value="1"/>
</dbReference>
<dbReference type="GO" id="GO:0016887">
    <property type="term" value="F:ATP hydrolysis activity"/>
    <property type="evidence" value="ECO:0007669"/>
    <property type="project" value="InterPro"/>
</dbReference>
<evidence type="ECO:0000259" key="4">
    <source>
        <dbReference type="PROSITE" id="PS50893"/>
    </source>
</evidence>
<sequence length="248" mass="27437">MIKIVNLKKGFGRQEVLNGLNLKILNKELVAVIGRSGGGKSVLLKHLIGIVKPDHGKVLIEGVDITSVSGRELDRVREKFGVVFQEGALFDSLTVYENIAFPLREKTRLGRGEIEARVNDALEDVGLKEMGDKYPAEISGGMKRRVALARALITEPSIVLFDEPTTGLDPIISSSIHKLIKKTHRKYKFTGVIISHEIPEIFDVADKVAMLYNGTIIEFGTPEEFRNSENPYVRQFISGSLEGPIEAL</sequence>
<evidence type="ECO:0000256" key="2">
    <source>
        <dbReference type="ARBA" id="ARBA00022741"/>
    </source>
</evidence>
<keyword evidence="6" id="KW-1185">Reference proteome</keyword>
<dbReference type="InterPro" id="IPR017871">
    <property type="entry name" value="ABC_transporter-like_CS"/>
</dbReference>
<dbReference type="Gene3D" id="3.40.50.300">
    <property type="entry name" value="P-loop containing nucleotide triphosphate hydrolases"/>
    <property type="match status" value="1"/>
</dbReference>
<dbReference type="InterPro" id="IPR003439">
    <property type="entry name" value="ABC_transporter-like_ATP-bd"/>
</dbReference>
<name>A0A2U3QDU4_9BACT</name>